<dbReference type="FunFam" id="2.40.70.10:FF:000045">
    <property type="entry name" value="Basic 7S globulin"/>
    <property type="match status" value="1"/>
</dbReference>
<protein>
    <submittedName>
        <fullName evidence="6">Basic 7S globulin-like</fullName>
    </submittedName>
</protein>
<sequence length="434" mass="46812">MAASSLLRLFSSSVLLLLLLISPSHSLRSSKPRSLVLPVRKDAWTSHYLTYIHQRTPSVPVKLVVDLGGSSLWVDCESNYVSSSYFPARCGSTQCLLANTTRCYSCTRVPGPGCNENSCNHILYNPISGVLTAGEVARDVVTLQSTDGFSPGPSTAFRSFAFICAPRDIYVLKNLAGGAKGIAGLGWAPLALPSQLGFHRKFALCLSPLTEENGVVIFGDGPYVSGTKLVYTPLITNSVNRMGPFFNVWEPSSDYYIGVTSIRINGKPVALNTSLLSIDKKGFGGTRISTVVPYTTLETSIYEAVTDAFLTEATSTGFIREAPVSPFEVCIRANVPGIGPDDHVPKLDLVLQSESVYWRFEHRNSMVTVGDSVLCLGMLDGGLKPETSIVIGGHQLEDNLLQFDLRGSKLGFSSLLSSAATCSSFNFTRSAAWH</sequence>
<dbReference type="InterPro" id="IPR032861">
    <property type="entry name" value="TAXi_N"/>
</dbReference>
<evidence type="ECO:0000313" key="5">
    <source>
        <dbReference type="Proteomes" id="UP000189703"/>
    </source>
</evidence>
<dbReference type="SUPFAM" id="SSF50630">
    <property type="entry name" value="Acid proteases"/>
    <property type="match status" value="1"/>
</dbReference>
<gene>
    <name evidence="6" type="primary">LOC104587072</name>
</gene>
<dbReference type="InterPro" id="IPR033121">
    <property type="entry name" value="PEPTIDASE_A1"/>
</dbReference>
<dbReference type="Gene3D" id="2.40.70.10">
    <property type="entry name" value="Acid Proteases"/>
    <property type="match status" value="2"/>
</dbReference>
<dbReference type="GO" id="GO:0005576">
    <property type="term" value="C:extracellular region"/>
    <property type="evidence" value="ECO:0007669"/>
    <property type="project" value="UniProtKB-SubCell"/>
</dbReference>
<name>A0A1U7Z782_NELNU</name>
<dbReference type="GO" id="GO:0006508">
    <property type="term" value="P:proteolysis"/>
    <property type="evidence" value="ECO:0007669"/>
    <property type="project" value="InterPro"/>
</dbReference>
<dbReference type="FunFam" id="2.40.70.10:FF:000041">
    <property type="entry name" value="Basic 7S globulin"/>
    <property type="match status" value="1"/>
</dbReference>
<dbReference type="OrthoDB" id="1904546at2759"/>
<dbReference type="KEGG" id="nnu:104587072"/>
<keyword evidence="4" id="KW-0732">Signal</keyword>
<keyword evidence="5" id="KW-1185">Reference proteome</keyword>
<dbReference type="InterPro" id="IPR032799">
    <property type="entry name" value="TAXi_C"/>
</dbReference>
<dbReference type="GO" id="GO:0004190">
    <property type="term" value="F:aspartic-type endopeptidase activity"/>
    <property type="evidence" value="ECO:0007669"/>
    <property type="project" value="InterPro"/>
</dbReference>
<dbReference type="PANTHER" id="PTHR47965:SF22">
    <property type="entry name" value="EUKARYOTIC ASPARTYL PROTEASE FAMILY PROTEIN"/>
    <property type="match status" value="1"/>
</dbReference>
<keyword evidence="3" id="KW-0964">Secreted</keyword>
<dbReference type="PROSITE" id="PS51767">
    <property type="entry name" value="PEPTIDASE_A1"/>
    <property type="match status" value="1"/>
</dbReference>
<proteinExistence type="inferred from homology"/>
<evidence type="ECO:0000256" key="4">
    <source>
        <dbReference type="ARBA" id="ARBA00022729"/>
    </source>
</evidence>
<evidence type="ECO:0000256" key="2">
    <source>
        <dbReference type="ARBA" id="ARBA00007447"/>
    </source>
</evidence>
<dbReference type="CDD" id="cd05489">
    <property type="entry name" value="xylanase_inhibitor_I_like"/>
    <property type="match status" value="1"/>
</dbReference>
<dbReference type="eggNOG" id="KOG1339">
    <property type="taxonomic scope" value="Eukaryota"/>
</dbReference>
<dbReference type="Pfam" id="PF14541">
    <property type="entry name" value="TAXi_C"/>
    <property type="match status" value="1"/>
</dbReference>
<dbReference type="GeneID" id="104587072"/>
<dbReference type="Pfam" id="PF14543">
    <property type="entry name" value="TAXi_N"/>
    <property type="match status" value="1"/>
</dbReference>
<evidence type="ECO:0000313" key="6">
    <source>
        <dbReference type="RefSeq" id="XP_010242827.1"/>
    </source>
</evidence>
<comment type="similarity">
    <text evidence="2">Belongs to the peptidase A1 family.</text>
</comment>
<evidence type="ECO:0000256" key="1">
    <source>
        <dbReference type="ARBA" id="ARBA00004239"/>
    </source>
</evidence>
<dbReference type="InterPro" id="IPR001461">
    <property type="entry name" value="Aspartic_peptidase_A1"/>
</dbReference>
<dbReference type="Proteomes" id="UP000189703">
    <property type="component" value="Unplaced"/>
</dbReference>
<evidence type="ECO:0000256" key="3">
    <source>
        <dbReference type="ARBA" id="ARBA00022525"/>
    </source>
</evidence>
<dbReference type="InterPro" id="IPR021109">
    <property type="entry name" value="Peptidase_aspartic_dom_sf"/>
</dbReference>
<dbReference type="PANTHER" id="PTHR47965">
    <property type="entry name" value="ASPARTYL PROTEASE-RELATED"/>
    <property type="match status" value="1"/>
</dbReference>
<organism evidence="5 6">
    <name type="scientific">Nelumbo nucifera</name>
    <name type="common">Sacred lotus</name>
    <dbReference type="NCBI Taxonomy" id="4432"/>
    <lineage>
        <taxon>Eukaryota</taxon>
        <taxon>Viridiplantae</taxon>
        <taxon>Streptophyta</taxon>
        <taxon>Embryophyta</taxon>
        <taxon>Tracheophyta</taxon>
        <taxon>Spermatophyta</taxon>
        <taxon>Magnoliopsida</taxon>
        <taxon>Proteales</taxon>
        <taxon>Nelumbonaceae</taxon>
        <taxon>Nelumbo</taxon>
    </lineage>
</organism>
<comment type="subcellular location">
    <subcellularLocation>
        <location evidence="1">Secreted</location>
        <location evidence="1">Extracellular space</location>
    </subcellularLocation>
</comment>
<reference evidence="6" key="1">
    <citation type="submission" date="2025-08" db="UniProtKB">
        <authorList>
            <consortium name="RefSeq"/>
        </authorList>
    </citation>
    <scope>IDENTIFICATION</scope>
</reference>
<dbReference type="AlphaFoldDB" id="A0A1U7Z782"/>
<dbReference type="InterPro" id="IPR033868">
    <property type="entry name" value="Xylanase_inhibitor_I-like"/>
</dbReference>
<dbReference type="RefSeq" id="XP_010242827.1">
    <property type="nucleotide sequence ID" value="XM_010244525.2"/>
</dbReference>
<accession>A0A1U7Z782</accession>